<dbReference type="SUPFAM" id="SSF54631">
    <property type="entry name" value="CBS-domain pair"/>
    <property type="match status" value="1"/>
</dbReference>
<organism evidence="4 5">
    <name type="scientific">Zunongwangia profunda</name>
    <dbReference type="NCBI Taxonomy" id="398743"/>
    <lineage>
        <taxon>Bacteria</taxon>
        <taxon>Pseudomonadati</taxon>
        <taxon>Bacteroidota</taxon>
        <taxon>Flavobacteriia</taxon>
        <taxon>Flavobacteriales</taxon>
        <taxon>Flavobacteriaceae</taxon>
        <taxon>Zunongwangia</taxon>
    </lineage>
</organism>
<dbReference type="CDD" id="cd04629">
    <property type="entry name" value="CBS_pair_bac"/>
    <property type="match status" value="1"/>
</dbReference>
<evidence type="ECO:0000256" key="2">
    <source>
        <dbReference type="PROSITE-ProRule" id="PRU00703"/>
    </source>
</evidence>
<dbReference type="SMART" id="SM00116">
    <property type="entry name" value="CBS"/>
    <property type="match status" value="2"/>
</dbReference>
<name>A0A3D5J368_9FLAO</name>
<dbReference type="InterPro" id="IPR000644">
    <property type="entry name" value="CBS_dom"/>
</dbReference>
<reference evidence="4 5" key="1">
    <citation type="journal article" date="2018" name="Nat. Biotechnol.">
        <title>A standardized bacterial taxonomy based on genome phylogeny substantially revises the tree of life.</title>
        <authorList>
            <person name="Parks D.H."/>
            <person name="Chuvochina M."/>
            <person name="Waite D.W."/>
            <person name="Rinke C."/>
            <person name="Skarshewski A."/>
            <person name="Chaumeil P.A."/>
            <person name="Hugenholtz P."/>
        </authorList>
    </citation>
    <scope>NUCLEOTIDE SEQUENCE [LARGE SCALE GENOMIC DNA]</scope>
    <source>
        <strain evidence="4">UBA9359</strain>
    </source>
</reference>
<feature type="domain" description="CBS" evidence="3">
    <location>
        <begin position="96"/>
        <end position="151"/>
    </location>
</feature>
<dbReference type="Gene3D" id="3.10.580.10">
    <property type="entry name" value="CBS-domain"/>
    <property type="match status" value="2"/>
</dbReference>
<comment type="caution">
    <text evidence="4">The sequence shown here is derived from an EMBL/GenBank/DDBJ whole genome shotgun (WGS) entry which is preliminary data.</text>
</comment>
<dbReference type="OMA" id="YHCQDTH"/>
<dbReference type="Proteomes" id="UP000264330">
    <property type="component" value="Unassembled WGS sequence"/>
</dbReference>
<dbReference type="PANTHER" id="PTHR48108">
    <property type="entry name" value="CBS DOMAIN-CONTAINING PROTEIN CBSX2, CHLOROPLASTIC"/>
    <property type="match status" value="1"/>
</dbReference>
<dbReference type="InterPro" id="IPR044729">
    <property type="entry name" value="CBS_bac"/>
</dbReference>
<keyword evidence="1" id="KW-0677">Repeat</keyword>
<keyword evidence="2" id="KW-0129">CBS domain</keyword>
<dbReference type="Pfam" id="PF00571">
    <property type="entry name" value="CBS"/>
    <property type="match status" value="2"/>
</dbReference>
<dbReference type="PANTHER" id="PTHR48108:SF26">
    <property type="entry name" value="CBS DOMAIN-CONTAINING PROTEIN DDB_G0289609"/>
    <property type="match status" value="1"/>
</dbReference>
<dbReference type="InterPro" id="IPR046342">
    <property type="entry name" value="CBS_dom_sf"/>
</dbReference>
<dbReference type="EMBL" id="DPMF01000367">
    <property type="protein sequence ID" value="HCV82541.1"/>
    <property type="molecule type" value="Genomic_DNA"/>
</dbReference>
<evidence type="ECO:0000256" key="1">
    <source>
        <dbReference type="ARBA" id="ARBA00022737"/>
    </source>
</evidence>
<dbReference type="InterPro" id="IPR051462">
    <property type="entry name" value="CBS_domain-containing"/>
</dbReference>
<evidence type="ECO:0000259" key="3">
    <source>
        <dbReference type="PROSITE" id="PS51371"/>
    </source>
</evidence>
<dbReference type="RefSeq" id="WP_013073956.1">
    <property type="nucleotide sequence ID" value="NZ_CAJXAW010000143.1"/>
</dbReference>
<feature type="domain" description="CBS" evidence="3">
    <location>
        <begin position="27"/>
        <end position="83"/>
    </location>
</feature>
<dbReference type="PROSITE" id="PS51371">
    <property type="entry name" value="CBS"/>
    <property type="match status" value="2"/>
</dbReference>
<gene>
    <name evidence="4" type="ORF">DGQ38_15990</name>
</gene>
<dbReference type="AlphaFoldDB" id="A0A3D5J368"/>
<proteinExistence type="predicted"/>
<protein>
    <submittedName>
        <fullName evidence="4">CBS domain-containing protein</fullName>
    </submittedName>
</protein>
<evidence type="ECO:0000313" key="4">
    <source>
        <dbReference type="EMBL" id="HCV82541.1"/>
    </source>
</evidence>
<evidence type="ECO:0000313" key="5">
    <source>
        <dbReference type="Proteomes" id="UP000264330"/>
    </source>
</evidence>
<sequence>MGIKSFQGRRAAPVKIESAPIMVEDYMTSSLITFKRDQYVAEVMEALLKNKISGAPVVNDRYELVGIISDADCMKQISESRYFNMPIGDMKIENYMSTDVAVIHKNLSIFDCAQLFYNNSYRRFPVVENGKLIGMISRKDILCAALKLRAQNWHC</sequence>
<accession>A0A3D5J368</accession>